<evidence type="ECO:0000313" key="2">
    <source>
        <dbReference type="Proteomes" id="UP001652663"/>
    </source>
</evidence>
<evidence type="ECO:0000313" key="3">
    <source>
        <dbReference type="RefSeq" id="XP_070638070.1"/>
    </source>
</evidence>
<organism evidence="2 3">
    <name type="scientific">Bos indicus</name>
    <name type="common">Zebu</name>
    <dbReference type="NCBI Taxonomy" id="9915"/>
    <lineage>
        <taxon>Eukaryota</taxon>
        <taxon>Metazoa</taxon>
        <taxon>Chordata</taxon>
        <taxon>Craniata</taxon>
        <taxon>Vertebrata</taxon>
        <taxon>Euteleostomi</taxon>
        <taxon>Mammalia</taxon>
        <taxon>Eutheria</taxon>
        <taxon>Laurasiatheria</taxon>
        <taxon>Artiodactyla</taxon>
        <taxon>Ruminantia</taxon>
        <taxon>Pecora</taxon>
        <taxon>Bovidae</taxon>
        <taxon>Bovinae</taxon>
        <taxon>Bos</taxon>
    </lineage>
</organism>
<dbReference type="GeneID" id="139180362"/>
<keyword evidence="2" id="KW-1185">Reference proteome</keyword>
<feature type="region of interest" description="Disordered" evidence="1">
    <location>
        <begin position="78"/>
        <end position="117"/>
    </location>
</feature>
<name>A0ABM4RR98_BOSIN</name>
<dbReference type="Proteomes" id="UP001652663">
    <property type="component" value="Chromosome 3"/>
</dbReference>
<evidence type="ECO:0000256" key="1">
    <source>
        <dbReference type="SAM" id="MobiDB-lite"/>
    </source>
</evidence>
<reference evidence="3" key="1">
    <citation type="submission" date="2025-08" db="UniProtKB">
        <authorList>
            <consortium name="RefSeq"/>
        </authorList>
    </citation>
    <scope>IDENTIFICATION</scope>
    <source>
        <tissue evidence="3">Blood</tissue>
    </source>
</reference>
<proteinExistence type="predicted"/>
<dbReference type="RefSeq" id="XP_070638070.1">
    <property type="nucleotide sequence ID" value="XM_070781969.1"/>
</dbReference>
<gene>
    <name evidence="3" type="primary">LOC139180362</name>
</gene>
<accession>A0ABM4RR98</accession>
<feature type="region of interest" description="Disordered" evidence="1">
    <location>
        <begin position="141"/>
        <end position="214"/>
    </location>
</feature>
<feature type="compositionally biased region" description="Basic and acidic residues" evidence="1">
    <location>
        <begin position="177"/>
        <end position="188"/>
    </location>
</feature>
<sequence length="214" mass="22364">MLIGRWGFIHSPPTVRVHTHAPGARPPRGEWRGGGTGTAPPLVLAAWARFPRSLETPSPAGPTLHASRIPAGLPPGWPEAVAGMAGSGRRSGSEKPLSPALLPPQCRRRRAGIPAGLGGRELQAARVPGSVGHLARLASHGFQRARSSPLRASPARLGFPSSSSRPSSATPSTSAALREHPARAEAYRPDLTPLMDSSPGYRGPDEKLSLQGVK</sequence>
<protein>
    <submittedName>
        <fullName evidence="3">Uncharacterized protein</fullName>
    </submittedName>
</protein>
<feature type="compositionally biased region" description="Low complexity" evidence="1">
    <location>
        <begin position="160"/>
        <end position="176"/>
    </location>
</feature>